<accession>A0A7W0CA97</accession>
<dbReference type="InterPro" id="IPR000873">
    <property type="entry name" value="AMP-dep_synth/lig_dom"/>
</dbReference>
<name>A0A7W0CA97_9BACT</name>
<dbReference type="Gene3D" id="3.30.300.30">
    <property type="match status" value="1"/>
</dbReference>
<dbReference type="EC" id="6.2.1.-" evidence="3"/>
<protein>
    <submittedName>
        <fullName evidence="3">Fatty-acyl-CoA synthase</fullName>
        <ecNumber evidence="3">6.2.1.-</ecNumber>
    </submittedName>
</protein>
<dbReference type="InterPro" id="IPR025110">
    <property type="entry name" value="AMP-bd_C"/>
</dbReference>
<dbReference type="Gene3D" id="3.40.50.12780">
    <property type="entry name" value="N-terminal domain of ligase-like"/>
    <property type="match status" value="1"/>
</dbReference>
<dbReference type="SUPFAM" id="SSF56801">
    <property type="entry name" value="Acetyl-CoA synthetase-like"/>
    <property type="match status" value="1"/>
</dbReference>
<organism evidence="3 4">
    <name type="scientific">Desulfosalsimonas propionicica</name>
    <dbReference type="NCBI Taxonomy" id="332175"/>
    <lineage>
        <taxon>Bacteria</taxon>
        <taxon>Pseudomonadati</taxon>
        <taxon>Thermodesulfobacteriota</taxon>
        <taxon>Desulfobacteria</taxon>
        <taxon>Desulfobacterales</taxon>
        <taxon>Desulfosalsimonadaceae</taxon>
        <taxon>Desulfosalsimonas</taxon>
    </lineage>
</organism>
<dbReference type="AlphaFoldDB" id="A0A7W0CA97"/>
<comment type="caution">
    <text evidence="3">The sequence shown here is derived from an EMBL/GenBank/DDBJ whole genome shotgun (WGS) entry which is preliminary data.</text>
</comment>
<feature type="domain" description="AMP-dependent synthetase/ligase" evidence="1">
    <location>
        <begin position="35"/>
        <end position="418"/>
    </location>
</feature>
<dbReference type="Proteomes" id="UP000525298">
    <property type="component" value="Unassembled WGS sequence"/>
</dbReference>
<sequence>MTEEFTIRGLKDLEEIEKIPYTERAREKSTTELLEKGAAIDPEAPAISFLTSGDAYDKPMVLSYSRFMGGIRQTANMLHDLGIGPGEVVTYILPNLPQTHYVLWGAEAAGIANPINPLLEPATIKEICASAGTKILVALGEMPGTDIWQKTEAIIKDIPSLEYVIRVNGPSDPSQNILGFDETVAKYPSDHYTFDRDIDPDETASLYHTGGTTGTPKLARRSHYNEVIMAYDLQMMGGFTTESTLLCGLPLFHCNGTMVTGLGPFAVGAHIVLLSPMGYRDPSVMKNFFKIVEKYRAEIFSAVPTVFATLLDLPVDADLSSLKYAICGAAPLSVELFKRVETHTGIKILEGYGLTEGAVASAINPKDGERKVGSIGIRMPYQSMKTAIVDDSGQYVRDAETNEIGAVAIKGPNVFKGYVEASHNENIWLPDGSFNTGDLGKIDEDGYVWLTGRKKELIIRGGHNIDPAIIEEPLYKMAGVKTVAAVGKPDPYSGEVPVAYVQKAEDADISEKQIMDWAKQNVGEKAAVPKEIMLVNEIPLTPVGKIFKPALRHDATRRAYESELEALGDLAESVEVTVEEDKQHGTRADIRVKPAPGTDMETIREKINELLARYTVYYTVEKKA</sequence>
<dbReference type="EMBL" id="JACDUS010000006">
    <property type="protein sequence ID" value="MBA2882056.1"/>
    <property type="molecule type" value="Genomic_DNA"/>
</dbReference>
<dbReference type="PANTHER" id="PTHR43767">
    <property type="entry name" value="LONG-CHAIN-FATTY-ACID--COA LIGASE"/>
    <property type="match status" value="1"/>
</dbReference>
<keyword evidence="3" id="KW-0436">Ligase</keyword>
<dbReference type="InterPro" id="IPR042099">
    <property type="entry name" value="ANL_N_sf"/>
</dbReference>
<dbReference type="Pfam" id="PF13193">
    <property type="entry name" value="AMP-binding_C"/>
    <property type="match status" value="1"/>
</dbReference>
<evidence type="ECO:0000259" key="1">
    <source>
        <dbReference type="Pfam" id="PF00501"/>
    </source>
</evidence>
<evidence type="ECO:0000313" key="4">
    <source>
        <dbReference type="Proteomes" id="UP000525298"/>
    </source>
</evidence>
<feature type="domain" description="AMP-binding enzyme C-terminal" evidence="2">
    <location>
        <begin position="470"/>
        <end position="545"/>
    </location>
</feature>
<dbReference type="RefSeq" id="WP_181551704.1">
    <property type="nucleotide sequence ID" value="NZ_JACDUS010000006.1"/>
</dbReference>
<dbReference type="PANTHER" id="PTHR43767:SF1">
    <property type="entry name" value="NONRIBOSOMAL PEPTIDE SYNTHASE PES1 (EUROFUNG)-RELATED"/>
    <property type="match status" value="1"/>
</dbReference>
<dbReference type="GO" id="GO:0016878">
    <property type="term" value="F:acid-thiol ligase activity"/>
    <property type="evidence" value="ECO:0007669"/>
    <property type="project" value="UniProtKB-ARBA"/>
</dbReference>
<dbReference type="InterPro" id="IPR050237">
    <property type="entry name" value="ATP-dep_AMP-bd_enzyme"/>
</dbReference>
<reference evidence="3 4" key="1">
    <citation type="submission" date="2020-07" db="EMBL/GenBank/DDBJ databases">
        <title>Genomic Encyclopedia of Type Strains, Phase IV (KMG-IV): sequencing the most valuable type-strain genomes for metagenomic binning, comparative biology and taxonomic classification.</title>
        <authorList>
            <person name="Goeker M."/>
        </authorList>
    </citation>
    <scope>NUCLEOTIDE SEQUENCE [LARGE SCALE GENOMIC DNA]</scope>
    <source>
        <strain evidence="3 4">DSM 17721</strain>
    </source>
</reference>
<evidence type="ECO:0000313" key="3">
    <source>
        <dbReference type="EMBL" id="MBA2882056.1"/>
    </source>
</evidence>
<dbReference type="InterPro" id="IPR020845">
    <property type="entry name" value="AMP-binding_CS"/>
</dbReference>
<dbReference type="PROSITE" id="PS00455">
    <property type="entry name" value="AMP_BINDING"/>
    <property type="match status" value="1"/>
</dbReference>
<keyword evidence="4" id="KW-1185">Reference proteome</keyword>
<dbReference type="InterPro" id="IPR045851">
    <property type="entry name" value="AMP-bd_C_sf"/>
</dbReference>
<proteinExistence type="predicted"/>
<dbReference type="Pfam" id="PF00501">
    <property type="entry name" value="AMP-binding"/>
    <property type="match status" value="1"/>
</dbReference>
<dbReference type="NCBIfam" id="NF005714">
    <property type="entry name" value="PRK07529.1"/>
    <property type="match status" value="1"/>
</dbReference>
<evidence type="ECO:0000259" key="2">
    <source>
        <dbReference type="Pfam" id="PF13193"/>
    </source>
</evidence>
<gene>
    <name evidence="3" type="ORF">HNR65_002390</name>
</gene>